<dbReference type="InterPro" id="IPR000742">
    <property type="entry name" value="EGF"/>
</dbReference>
<organism evidence="3 4">
    <name type="scientific">Lymnaea stagnalis</name>
    <name type="common">Great pond snail</name>
    <name type="synonym">Helix stagnalis</name>
    <dbReference type="NCBI Taxonomy" id="6523"/>
    <lineage>
        <taxon>Eukaryota</taxon>
        <taxon>Metazoa</taxon>
        <taxon>Spiralia</taxon>
        <taxon>Lophotrochozoa</taxon>
        <taxon>Mollusca</taxon>
        <taxon>Gastropoda</taxon>
        <taxon>Heterobranchia</taxon>
        <taxon>Euthyneura</taxon>
        <taxon>Panpulmonata</taxon>
        <taxon>Hygrophila</taxon>
        <taxon>Lymnaeoidea</taxon>
        <taxon>Lymnaeidae</taxon>
        <taxon>Lymnaea</taxon>
    </lineage>
</organism>
<accession>A0AAV2IBK0</accession>
<evidence type="ECO:0000256" key="1">
    <source>
        <dbReference type="ARBA" id="ARBA00022536"/>
    </source>
</evidence>
<keyword evidence="1" id="KW-0245">EGF-like domain</keyword>
<dbReference type="SUPFAM" id="SSF57184">
    <property type="entry name" value="Growth factor receptor domain"/>
    <property type="match status" value="1"/>
</dbReference>
<protein>
    <recommendedName>
        <fullName evidence="2">EGF-like domain-containing protein</fullName>
    </recommendedName>
</protein>
<feature type="domain" description="EGF-like" evidence="2">
    <location>
        <begin position="47"/>
        <end position="77"/>
    </location>
</feature>
<keyword evidence="4" id="KW-1185">Reference proteome</keyword>
<dbReference type="Pfam" id="PF00053">
    <property type="entry name" value="EGF_laminin"/>
    <property type="match status" value="1"/>
</dbReference>
<dbReference type="GO" id="GO:0005044">
    <property type="term" value="F:scavenger receptor activity"/>
    <property type="evidence" value="ECO:0007669"/>
    <property type="project" value="InterPro"/>
</dbReference>
<dbReference type="Proteomes" id="UP001497497">
    <property type="component" value="Unassembled WGS sequence"/>
</dbReference>
<evidence type="ECO:0000259" key="2">
    <source>
        <dbReference type="SMART" id="SM00181"/>
    </source>
</evidence>
<dbReference type="SMART" id="SM00181">
    <property type="entry name" value="EGF"/>
    <property type="match status" value="5"/>
</dbReference>
<gene>
    <name evidence="3" type="ORF">GSLYS_00017728001</name>
</gene>
<dbReference type="InterPro" id="IPR042635">
    <property type="entry name" value="MEGF10/SREC1/2-like"/>
</dbReference>
<comment type="caution">
    <text evidence="3">The sequence shown here is derived from an EMBL/GenBank/DDBJ whole genome shotgun (WGS) entry which is preliminary data.</text>
</comment>
<feature type="domain" description="EGF-like" evidence="2">
    <location>
        <begin position="79"/>
        <end position="109"/>
    </location>
</feature>
<proteinExistence type="predicted"/>
<dbReference type="EMBL" id="CAXITT010000606">
    <property type="protein sequence ID" value="CAL1544215.1"/>
    <property type="molecule type" value="Genomic_DNA"/>
</dbReference>
<dbReference type="InterPro" id="IPR009030">
    <property type="entry name" value="Growth_fac_rcpt_cys_sf"/>
</dbReference>
<feature type="domain" description="EGF-like" evidence="2">
    <location>
        <begin position="171"/>
        <end position="211"/>
    </location>
</feature>
<feature type="domain" description="EGF-like" evidence="2">
    <location>
        <begin position="111"/>
        <end position="141"/>
    </location>
</feature>
<dbReference type="InterPro" id="IPR002049">
    <property type="entry name" value="LE_dom"/>
</dbReference>
<evidence type="ECO:0000313" key="3">
    <source>
        <dbReference type="EMBL" id="CAL1544215.1"/>
    </source>
</evidence>
<name>A0AAV2IBK0_LYMST</name>
<feature type="domain" description="EGF-like" evidence="2">
    <location>
        <begin position="13"/>
        <end position="45"/>
    </location>
</feature>
<sequence>CDPGFYGADCKSKCSRNCSSAGHICDVINGSCFGCNPGVYGDKCITPCPPNCKDSVCSIKTGNCFSCKSGFYGSECFIPCSNSCKEAACEINSGNCTKCNSGFYGANCMISCPTNCKNSDCDINSGNCTSCQAGFQGDRCVEVILIIITGDINFIDCLIILACSNYTHGESCKFICSQNCKSNFTGSRVCDSANGHCLNGCRSGYDGLDCLKCKLMNYYFL</sequence>
<dbReference type="PANTHER" id="PTHR24043:SF8">
    <property type="entry name" value="EGF-LIKE DOMAIN-CONTAINING PROTEIN"/>
    <property type="match status" value="1"/>
</dbReference>
<evidence type="ECO:0000313" key="4">
    <source>
        <dbReference type="Proteomes" id="UP001497497"/>
    </source>
</evidence>
<feature type="non-terminal residue" evidence="3">
    <location>
        <position position="221"/>
    </location>
</feature>
<dbReference type="AlphaFoldDB" id="A0AAV2IBK0"/>
<dbReference type="PANTHER" id="PTHR24043">
    <property type="entry name" value="SCAVENGER RECEPTOR CLASS F"/>
    <property type="match status" value="1"/>
</dbReference>
<reference evidence="3 4" key="1">
    <citation type="submission" date="2024-04" db="EMBL/GenBank/DDBJ databases">
        <authorList>
            <consortium name="Genoscope - CEA"/>
            <person name="William W."/>
        </authorList>
    </citation>
    <scope>NUCLEOTIDE SEQUENCE [LARGE SCALE GENOMIC DNA]</scope>
</reference>
<feature type="non-terminal residue" evidence="3">
    <location>
        <position position="1"/>
    </location>
</feature>